<feature type="domain" description="Peptidase M20 dimerisation" evidence="18">
    <location>
        <begin position="207"/>
        <end position="289"/>
    </location>
</feature>
<dbReference type="Pfam" id="PF07687">
    <property type="entry name" value="M20_dimer"/>
    <property type="match status" value="1"/>
</dbReference>
<dbReference type="GO" id="GO:0046872">
    <property type="term" value="F:metal ion binding"/>
    <property type="evidence" value="ECO:0007669"/>
    <property type="project" value="UniProtKB-KW"/>
</dbReference>
<dbReference type="RefSeq" id="WP_117586019.1">
    <property type="nucleotide sequence ID" value="NZ_QRVA01000001.1"/>
</dbReference>
<keyword evidence="3" id="KW-0645">Protease</keyword>
<dbReference type="SUPFAM" id="SSF53187">
    <property type="entry name" value="Zn-dependent exopeptidases"/>
    <property type="match status" value="1"/>
</dbReference>
<comment type="caution">
    <text evidence="19">The sequence shown here is derived from an EMBL/GenBank/DDBJ whole genome shotgun (WGS) entry which is preliminary data.</text>
</comment>
<evidence type="ECO:0000313" key="19">
    <source>
        <dbReference type="EMBL" id="RGS19738.1"/>
    </source>
</evidence>
<dbReference type="GO" id="GO:0070573">
    <property type="term" value="F:metallodipeptidase activity"/>
    <property type="evidence" value="ECO:0007669"/>
    <property type="project" value="TreeGrafter"/>
</dbReference>
<sequence>MADIKNLNPVEIWRNFDKLTQVPRPSGHLEKIQAYLLDWAKEAGVEAFQDPAGNIVMRKPATPGMENRKGVIMQAHMDMVPQKAPDSKHNFETDPIETIIDGDWVHANHTTLGSDDGLGVATIMAVMESKDLQHGPIEGLITADEETGMYGANDLPAGELNGDILLNFDTEVWGEFVIGSAGGIDITATLDYKEVETDKEDAAVKVTLKGLKGGHSGIEINEGRANANKCMVRFVREAISELDARLASWQGGNMRNAIPFQAEVVLTLPKENIEALNDLVADWKDEICDEFEGIETTENIEFFTENVETPKMQVPAEIQDNLVDAIYACHDGVLRMAPSMPEIVETSSNLAIVEIGDGKAAIKILARSSHEYYKMYLATMVESCFNMAGMKVEFSGSYMGWNPNPKSDILEHVLKVYKEQNGTDGKVQAVHAGLECSIILSKYPNLDVVSFGPTLLSPHTANERCQISCVAPFWNLVKQLLTEIPAK</sequence>
<evidence type="ECO:0000256" key="5">
    <source>
        <dbReference type="ARBA" id="ARBA00022801"/>
    </source>
</evidence>
<dbReference type="Proteomes" id="UP000283872">
    <property type="component" value="Unassembled WGS sequence"/>
</dbReference>
<evidence type="ECO:0000256" key="14">
    <source>
        <dbReference type="ARBA" id="ARBA00075285"/>
    </source>
</evidence>
<dbReference type="InterPro" id="IPR001160">
    <property type="entry name" value="Peptidase_M20C"/>
</dbReference>
<keyword evidence="5" id="KW-0378">Hydrolase</keyword>
<evidence type="ECO:0000256" key="8">
    <source>
        <dbReference type="ARBA" id="ARBA00023285"/>
    </source>
</evidence>
<evidence type="ECO:0000256" key="6">
    <source>
        <dbReference type="ARBA" id="ARBA00022833"/>
    </source>
</evidence>
<evidence type="ECO:0000256" key="10">
    <source>
        <dbReference type="ARBA" id="ARBA00038976"/>
    </source>
</evidence>
<dbReference type="FunFam" id="3.40.630.10:FF:000018">
    <property type="entry name" value="Aminoacyl-histidine dipeptidase PepD"/>
    <property type="match status" value="1"/>
</dbReference>
<evidence type="ECO:0000259" key="18">
    <source>
        <dbReference type="Pfam" id="PF07687"/>
    </source>
</evidence>
<dbReference type="NCBIfam" id="TIGR01893">
    <property type="entry name" value="aa-his-dipept"/>
    <property type="match status" value="1"/>
</dbReference>
<dbReference type="EC" id="3.4.13.18" evidence="10"/>
<reference evidence="19 20" key="1">
    <citation type="submission" date="2018-08" db="EMBL/GenBank/DDBJ databases">
        <title>A genome reference for cultivated species of the human gut microbiota.</title>
        <authorList>
            <person name="Zou Y."/>
            <person name="Xue W."/>
            <person name="Luo G."/>
        </authorList>
    </citation>
    <scope>NUCLEOTIDE SEQUENCE [LARGE SCALE GENOMIC DNA]</scope>
    <source>
        <strain evidence="19 20">AF24-12</strain>
    </source>
</reference>
<dbReference type="GO" id="GO:0006508">
    <property type="term" value="P:proteolysis"/>
    <property type="evidence" value="ECO:0007669"/>
    <property type="project" value="UniProtKB-KW"/>
</dbReference>
<dbReference type="Pfam" id="PF01546">
    <property type="entry name" value="Peptidase_M20"/>
    <property type="match status" value="1"/>
</dbReference>
<evidence type="ECO:0000256" key="2">
    <source>
        <dbReference type="ARBA" id="ARBA00001947"/>
    </source>
</evidence>
<keyword evidence="6" id="KW-0862">Zinc</keyword>
<evidence type="ECO:0000256" key="4">
    <source>
        <dbReference type="ARBA" id="ARBA00022723"/>
    </source>
</evidence>
<dbReference type="InterPro" id="IPR002933">
    <property type="entry name" value="Peptidase_M20"/>
</dbReference>
<evidence type="ECO:0000313" key="20">
    <source>
        <dbReference type="Proteomes" id="UP000283872"/>
    </source>
</evidence>
<comment type="cofactor">
    <cofactor evidence="2">
        <name>Zn(2+)</name>
        <dbReference type="ChEBI" id="CHEBI:29105"/>
    </cofactor>
</comment>
<dbReference type="PIRSF" id="PIRSF016599">
    <property type="entry name" value="Xaa-His_dipept"/>
    <property type="match status" value="1"/>
</dbReference>
<proteinExistence type="inferred from homology"/>
<keyword evidence="7" id="KW-0482">Metalloprotease</keyword>
<evidence type="ECO:0000256" key="12">
    <source>
        <dbReference type="ARBA" id="ARBA00061423"/>
    </source>
</evidence>
<evidence type="ECO:0000256" key="1">
    <source>
        <dbReference type="ARBA" id="ARBA00001941"/>
    </source>
</evidence>
<evidence type="ECO:0000256" key="16">
    <source>
        <dbReference type="ARBA" id="ARBA00077688"/>
    </source>
</evidence>
<keyword evidence="8" id="KW-0170">Cobalt</keyword>
<evidence type="ECO:0000256" key="7">
    <source>
        <dbReference type="ARBA" id="ARBA00023049"/>
    </source>
</evidence>
<accession>A0A3E5EC62</accession>
<evidence type="ECO:0000256" key="13">
    <source>
        <dbReference type="ARBA" id="ARBA00071271"/>
    </source>
</evidence>
<dbReference type="EMBL" id="QRVA01000001">
    <property type="protein sequence ID" value="RGS19738.1"/>
    <property type="molecule type" value="Genomic_DNA"/>
</dbReference>
<protein>
    <recommendedName>
        <fullName evidence="13">Cytosol non-specific dipeptidase</fullName>
        <ecNumber evidence="10">3.4.13.18</ecNumber>
    </recommendedName>
    <alternativeName>
        <fullName evidence="16">Aminoacyl-histidine dipeptidase</fullName>
    </alternativeName>
    <alternativeName>
        <fullName evidence="15">Beta-alanyl-histidine dipeptidase</fullName>
    </alternativeName>
    <alternativeName>
        <fullName evidence="14">Carnosinase</fullName>
    </alternativeName>
    <alternativeName>
        <fullName evidence="11">Peptidase D</fullName>
    </alternativeName>
    <alternativeName>
        <fullName evidence="17">Xaa-His dipeptidase</fullName>
    </alternativeName>
</protein>
<evidence type="ECO:0000256" key="11">
    <source>
        <dbReference type="ARBA" id="ARBA00044252"/>
    </source>
</evidence>
<comment type="similarity">
    <text evidence="12">Belongs to the peptidase M20C family.</text>
</comment>
<name>A0A3E5EC62_9BACT</name>
<dbReference type="PANTHER" id="PTHR43501:SF1">
    <property type="entry name" value="CYTOSOL NON-SPECIFIC DIPEPTIDASE"/>
    <property type="match status" value="1"/>
</dbReference>
<dbReference type="CDD" id="cd03890">
    <property type="entry name" value="M20_pepD"/>
    <property type="match status" value="1"/>
</dbReference>
<dbReference type="InterPro" id="IPR011650">
    <property type="entry name" value="Peptidase_M20_dimer"/>
</dbReference>
<dbReference type="PRINTS" id="PR00934">
    <property type="entry name" value="XHISDIPTASE"/>
</dbReference>
<evidence type="ECO:0000256" key="17">
    <source>
        <dbReference type="ARBA" id="ARBA00078074"/>
    </source>
</evidence>
<evidence type="ECO:0000256" key="15">
    <source>
        <dbReference type="ARBA" id="ARBA00076004"/>
    </source>
</evidence>
<organism evidence="19 20">
    <name type="scientific">Segatella copri</name>
    <dbReference type="NCBI Taxonomy" id="165179"/>
    <lineage>
        <taxon>Bacteria</taxon>
        <taxon>Pseudomonadati</taxon>
        <taxon>Bacteroidota</taxon>
        <taxon>Bacteroidia</taxon>
        <taxon>Bacteroidales</taxon>
        <taxon>Prevotellaceae</taxon>
        <taxon>Segatella</taxon>
    </lineage>
</organism>
<dbReference type="FunFam" id="3.40.630.10:FF:000015">
    <property type="entry name" value="Aminoacyl-histidine dipeptidase PepD"/>
    <property type="match status" value="1"/>
</dbReference>
<gene>
    <name evidence="19" type="ORF">DWY11_00470</name>
</gene>
<keyword evidence="4" id="KW-0479">Metal-binding</keyword>
<dbReference type="PANTHER" id="PTHR43501">
    <property type="entry name" value="CYTOSOL NON-SPECIFIC DIPEPTIDASE"/>
    <property type="match status" value="1"/>
</dbReference>
<dbReference type="AlphaFoldDB" id="A0A3E5EC62"/>
<dbReference type="GO" id="GO:0005829">
    <property type="term" value="C:cytosol"/>
    <property type="evidence" value="ECO:0007669"/>
    <property type="project" value="TreeGrafter"/>
</dbReference>
<dbReference type="Gene3D" id="3.40.630.10">
    <property type="entry name" value="Zn peptidases"/>
    <property type="match status" value="2"/>
</dbReference>
<evidence type="ECO:0000256" key="3">
    <source>
        <dbReference type="ARBA" id="ARBA00022670"/>
    </source>
</evidence>
<evidence type="ECO:0000256" key="9">
    <source>
        <dbReference type="ARBA" id="ARBA00036421"/>
    </source>
</evidence>
<comment type="cofactor">
    <cofactor evidence="1">
        <name>Co(2+)</name>
        <dbReference type="ChEBI" id="CHEBI:48828"/>
    </cofactor>
</comment>
<comment type="catalytic activity">
    <reaction evidence="9">
        <text>Hydrolysis of dipeptides, preferentially hydrophobic dipeptides including prolyl amino acids.</text>
        <dbReference type="EC" id="3.4.13.18"/>
    </reaction>
</comment>